<dbReference type="EMBL" id="SMBI01000014">
    <property type="protein sequence ID" value="TCU18650.1"/>
    <property type="molecule type" value="Genomic_DNA"/>
</dbReference>
<protein>
    <recommendedName>
        <fullName evidence="3">Lipoprotein</fullName>
    </recommendedName>
</protein>
<gene>
    <name evidence="1" type="ORF">EV131_114157</name>
</gene>
<comment type="caution">
    <text evidence="1">The sequence shown here is derived from an EMBL/GenBank/DDBJ whole genome shotgun (WGS) entry which is preliminary data.</text>
</comment>
<dbReference type="Proteomes" id="UP000295021">
    <property type="component" value="Unassembled WGS sequence"/>
</dbReference>
<dbReference type="AlphaFoldDB" id="A0AAX2QEC6"/>
<dbReference type="PROSITE" id="PS51257">
    <property type="entry name" value="PROKAR_LIPOPROTEIN"/>
    <property type="match status" value="1"/>
</dbReference>
<evidence type="ECO:0008006" key="3">
    <source>
        <dbReference type="Google" id="ProtNLM"/>
    </source>
</evidence>
<accession>A0AAX2QEC6</accession>
<reference evidence="1 2" key="1">
    <citation type="submission" date="2019-03" db="EMBL/GenBank/DDBJ databases">
        <title>Genomic Encyclopedia of Type Strains, Phase IV (KMG-V): Genome sequencing to study the core and pangenomes of soil and plant-associated prokaryotes.</title>
        <authorList>
            <person name="Whitman W."/>
        </authorList>
    </citation>
    <scope>NUCLEOTIDE SEQUENCE [LARGE SCALE GENOMIC DNA]</scope>
    <source>
        <strain evidence="1 2">FB403</strain>
    </source>
</reference>
<name>A0AAX2QEC6_9HYPH</name>
<dbReference type="RefSeq" id="WP_032489671.1">
    <property type="nucleotide sequence ID" value="NZ_JAAXRY010000006.1"/>
</dbReference>
<proteinExistence type="predicted"/>
<sequence>MSIRRRAAIVVPIFLPALFLSGCGLLGFNTWHWNQKVIIVVETPTGERVGQSVQSVNWYESPAWARLGDSGGGFSNDLSGEAVVVELAPGKYIFALLKSFDGLASDQVFRPPISNSGNAASLRQEIRAQNDHLERLRETREVPRSAYPALVTFSDLSDPATAQKVDPVNLTASFGSGYRLVSIKLAITDEAKTEGTVQRVLGPRFFEEWARKRQAAFTSNGPFKKPPFAFQLFRNDFITGE</sequence>
<evidence type="ECO:0000313" key="2">
    <source>
        <dbReference type="Proteomes" id="UP000295021"/>
    </source>
</evidence>
<evidence type="ECO:0000313" key="1">
    <source>
        <dbReference type="EMBL" id="TCU18650.1"/>
    </source>
</evidence>
<organism evidence="1 2">
    <name type="scientific">Rhizobium laguerreae</name>
    <dbReference type="NCBI Taxonomy" id="1076926"/>
    <lineage>
        <taxon>Bacteria</taxon>
        <taxon>Pseudomonadati</taxon>
        <taxon>Pseudomonadota</taxon>
        <taxon>Alphaproteobacteria</taxon>
        <taxon>Hyphomicrobiales</taxon>
        <taxon>Rhizobiaceae</taxon>
        <taxon>Rhizobium/Agrobacterium group</taxon>
        <taxon>Rhizobium</taxon>
    </lineage>
</organism>